<sequence>MSYVVYPPTEKCLFEAVARSDVNVKYSVFDVFEPSEALLQMANAAQLHAMNLYAHNPYPVPALAMPMFPFVASPTLATGSPSTSTGISPSLAFSGVQMSTVVNPSTLIHSAGISPIIFPRMDAFFAAGVPISAPCAYLAGSETIPAICQPLYPQHYLLQQRPINSAQFNLPTTGAIAPPTPFFQSSASAQRIANSNPQNNDQNQPEGAHVPGDQPTSVMATEMPVLPPTLAPPPLRSAAMRMKRPAIHPQDTSTSCSGIHSSSSAHNLAPKMRRFVPDYGEASASSSLTPSSASIELPIDDEEEAGTQRSAVTARDGARREATGGGTSTYEQNELWHPYQYTEAAAFMARRREADVNPMHNSLLSSRMAQLERERQANNAWFQRHPMAAGSLVGLDVVGRRAAHHSLLPMQRYPNPIVELSMALLQHNEVNGALGAAALSSDPLPIGASVERIASLTQVLKYVRDIDLPETENERCTVCLVDFETGDSVRSLRCAHIFHVDCIDRWLIYNKKCPVCRLDIDAFESEAA</sequence>
<evidence type="ECO:0000256" key="2">
    <source>
        <dbReference type="ARBA" id="ARBA00022771"/>
    </source>
</evidence>
<dbReference type="GO" id="GO:0008270">
    <property type="term" value="F:zinc ion binding"/>
    <property type="evidence" value="ECO:0007669"/>
    <property type="project" value="UniProtKB-KW"/>
</dbReference>
<evidence type="ECO:0000313" key="9">
    <source>
        <dbReference type="WBParaSite" id="TCNE_0001631001-mRNA-1"/>
    </source>
</evidence>
<dbReference type="InterPro" id="IPR013083">
    <property type="entry name" value="Znf_RING/FYVE/PHD"/>
</dbReference>
<evidence type="ECO:0000313" key="7">
    <source>
        <dbReference type="EMBL" id="VDM47630.1"/>
    </source>
</evidence>
<dbReference type="PANTHER" id="PTHR45931">
    <property type="entry name" value="SI:CH211-59O9.10"/>
    <property type="match status" value="1"/>
</dbReference>
<dbReference type="GO" id="GO:0005634">
    <property type="term" value="C:nucleus"/>
    <property type="evidence" value="ECO:0007669"/>
    <property type="project" value="TreeGrafter"/>
</dbReference>
<protein>
    <submittedName>
        <fullName evidence="9">RING-type domain-containing protein</fullName>
    </submittedName>
</protein>
<keyword evidence="8" id="KW-1185">Reference proteome</keyword>
<reference evidence="9" key="1">
    <citation type="submission" date="2016-06" db="UniProtKB">
        <authorList>
            <consortium name="WormBaseParasite"/>
        </authorList>
    </citation>
    <scope>IDENTIFICATION</scope>
</reference>
<feature type="domain" description="RING-type" evidence="6">
    <location>
        <begin position="476"/>
        <end position="517"/>
    </location>
</feature>
<evidence type="ECO:0000259" key="6">
    <source>
        <dbReference type="PROSITE" id="PS50089"/>
    </source>
</evidence>
<keyword evidence="3" id="KW-0862">Zinc</keyword>
<feature type="region of interest" description="Disordered" evidence="5">
    <location>
        <begin position="193"/>
        <end position="218"/>
    </location>
</feature>
<feature type="compositionally biased region" description="Low complexity" evidence="5">
    <location>
        <begin position="282"/>
        <end position="294"/>
    </location>
</feature>
<feature type="compositionally biased region" description="Low complexity" evidence="5">
    <location>
        <begin position="253"/>
        <end position="264"/>
    </location>
</feature>
<feature type="compositionally biased region" description="Low complexity" evidence="5">
    <location>
        <begin position="194"/>
        <end position="205"/>
    </location>
</feature>
<dbReference type="EMBL" id="UYWY01023486">
    <property type="protein sequence ID" value="VDM47630.1"/>
    <property type="molecule type" value="Genomic_DNA"/>
</dbReference>
<gene>
    <name evidence="7" type="ORF">TCNE_LOCUS16309</name>
</gene>
<dbReference type="Pfam" id="PF13639">
    <property type="entry name" value="zf-RING_2"/>
    <property type="match status" value="1"/>
</dbReference>
<dbReference type="InterPro" id="IPR051834">
    <property type="entry name" value="RING_finger_E3_ligase"/>
</dbReference>
<dbReference type="GO" id="GO:0006511">
    <property type="term" value="P:ubiquitin-dependent protein catabolic process"/>
    <property type="evidence" value="ECO:0007669"/>
    <property type="project" value="TreeGrafter"/>
</dbReference>
<dbReference type="SUPFAM" id="SSF57850">
    <property type="entry name" value="RING/U-box"/>
    <property type="match status" value="1"/>
</dbReference>
<organism evidence="8 9">
    <name type="scientific">Toxocara canis</name>
    <name type="common">Canine roundworm</name>
    <dbReference type="NCBI Taxonomy" id="6265"/>
    <lineage>
        <taxon>Eukaryota</taxon>
        <taxon>Metazoa</taxon>
        <taxon>Ecdysozoa</taxon>
        <taxon>Nematoda</taxon>
        <taxon>Chromadorea</taxon>
        <taxon>Rhabditida</taxon>
        <taxon>Spirurina</taxon>
        <taxon>Ascaridomorpha</taxon>
        <taxon>Ascaridoidea</taxon>
        <taxon>Toxocaridae</taxon>
        <taxon>Toxocara</taxon>
    </lineage>
</organism>
<name>A0A183V6D9_TOXCA</name>
<dbReference type="AlphaFoldDB" id="A0A183V6D9"/>
<dbReference type="SMART" id="SM00184">
    <property type="entry name" value="RING"/>
    <property type="match status" value="1"/>
</dbReference>
<dbReference type="PROSITE" id="PS50089">
    <property type="entry name" value="ZF_RING_2"/>
    <property type="match status" value="1"/>
</dbReference>
<accession>A0A183V6D9</accession>
<keyword evidence="1" id="KW-0479">Metal-binding</keyword>
<dbReference type="PANTHER" id="PTHR45931:SF19">
    <property type="entry name" value="CHROMOSOME UNDETERMINED SCAFFOLD_3, WHOLE GENOME SHOTGUN SEQUENCE"/>
    <property type="match status" value="1"/>
</dbReference>
<reference evidence="7 8" key="2">
    <citation type="submission" date="2018-11" db="EMBL/GenBank/DDBJ databases">
        <authorList>
            <consortium name="Pathogen Informatics"/>
        </authorList>
    </citation>
    <scope>NUCLEOTIDE SEQUENCE [LARGE SCALE GENOMIC DNA]</scope>
</reference>
<dbReference type="Gene3D" id="3.30.40.10">
    <property type="entry name" value="Zinc/RING finger domain, C3HC4 (zinc finger)"/>
    <property type="match status" value="1"/>
</dbReference>
<evidence type="ECO:0000256" key="5">
    <source>
        <dbReference type="SAM" id="MobiDB-lite"/>
    </source>
</evidence>
<evidence type="ECO:0000256" key="1">
    <source>
        <dbReference type="ARBA" id="ARBA00022723"/>
    </source>
</evidence>
<evidence type="ECO:0000313" key="8">
    <source>
        <dbReference type="Proteomes" id="UP000050794"/>
    </source>
</evidence>
<dbReference type="Proteomes" id="UP000050794">
    <property type="component" value="Unassembled WGS sequence"/>
</dbReference>
<proteinExistence type="predicted"/>
<dbReference type="GO" id="GO:0061630">
    <property type="term" value="F:ubiquitin protein ligase activity"/>
    <property type="evidence" value="ECO:0007669"/>
    <property type="project" value="TreeGrafter"/>
</dbReference>
<evidence type="ECO:0000256" key="3">
    <source>
        <dbReference type="ARBA" id="ARBA00022833"/>
    </source>
</evidence>
<keyword evidence="2 4" id="KW-0863">Zinc-finger</keyword>
<feature type="region of interest" description="Disordered" evidence="5">
    <location>
        <begin position="246"/>
        <end position="331"/>
    </location>
</feature>
<dbReference type="WBParaSite" id="TCNE_0001631001-mRNA-1">
    <property type="protein sequence ID" value="TCNE_0001631001-mRNA-1"/>
    <property type="gene ID" value="TCNE_0001631001"/>
</dbReference>
<dbReference type="InterPro" id="IPR001841">
    <property type="entry name" value="Znf_RING"/>
</dbReference>
<evidence type="ECO:0000256" key="4">
    <source>
        <dbReference type="PROSITE-ProRule" id="PRU00175"/>
    </source>
</evidence>